<dbReference type="GO" id="GO:0009055">
    <property type="term" value="F:electron transfer activity"/>
    <property type="evidence" value="ECO:0007669"/>
    <property type="project" value="InterPro"/>
</dbReference>
<gene>
    <name evidence="3" type="ORF">S06H3_48122</name>
</gene>
<dbReference type="PANTHER" id="PTHR43153:SF1">
    <property type="entry name" value="ELECTRON TRANSFER FLAVOPROTEIN SUBUNIT ALPHA, MITOCHONDRIAL"/>
    <property type="match status" value="1"/>
</dbReference>
<dbReference type="CDD" id="cd01715">
    <property type="entry name" value="ETF_alpha"/>
    <property type="match status" value="1"/>
</dbReference>
<dbReference type="InterPro" id="IPR033947">
    <property type="entry name" value="ETF_alpha_N"/>
</dbReference>
<dbReference type="SUPFAM" id="SSF52402">
    <property type="entry name" value="Adenine nucleotide alpha hydrolases-like"/>
    <property type="match status" value="1"/>
</dbReference>
<reference evidence="3" key="1">
    <citation type="journal article" date="2014" name="Front. Microbiol.">
        <title>High frequency of phylogenetically diverse reductive dehalogenase-homologous genes in deep subseafloor sedimentary metagenomes.</title>
        <authorList>
            <person name="Kawai M."/>
            <person name="Futagami T."/>
            <person name="Toyoda A."/>
            <person name="Takaki Y."/>
            <person name="Nishi S."/>
            <person name="Hori S."/>
            <person name="Arai W."/>
            <person name="Tsubouchi T."/>
            <person name="Morono Y."/>
            <person name="Uchiyama I."/>
            <person name="Ito T."/>
            <person name="Fujiyama A."/>
            <person name="Inagaki F."/>
            <person name="Takami H."/>
        </authorList>
    </citation>
    <scope>NUCLEOTIDE SEQUENCE</scope>
    <source>
        <strain evidence="3">Expedition CK06-06</strain>
    </source>
</reference>
<sequence length="154" mass="16502">MAEYRGVMIYGEVIEGKLAAIATELLGCGRKLADDLGQELCAVLAGSDISSLAQEAIAFGADKVYVVDDPLLKDYQTDSYVLTLEKVVKQVMPQILILGQTSIGGDLAPRLAFRLETAASMNCVELAIDPDSKLMRQTRPVYGGNAQAIFTGET</sequence>
<dbReference type="InterPro" id="IPR014730">
    <property type="entry name" value="ETF_a/b_N"/>
</dbReference>
<name>X1N6G2_9ZZZZ</name>
<dbReference type="Pfam" id="PF01012">
    <property type="entry name" value="ETF"/>
    <property type="match status" value="1"/>
</dbReference>
<evidence type="ECO:0000313" key="3">
    <source>
        <dbReference type="EMBL" id="GAI39592.1"/>
    </source>
</evidence>
<feature type="non-terminal residue" evidence="3">
    <location>
        <position position="154"/>
    </location>
</feature>
<evidence type="ECO:0000256" key="1">
    <source>
        <dbReference type="ARBA" id="ARBA00005817"/>
    </source>
</evidence>
<evidence type="ECO:0000259" key="2">
    <source>
        <dbReference type="SMART" id="SM00893"/>
    </source>
</evidence>
<comment type="similarity">
    <text evidence="1">Belongs to the ETF alpha-subunit/FixB family.</text>
</comment>
<dbReference type="GO" id="GO:0033539">
    <property type="term" value="P:fatty acid beta-oxidation using acyl-CoA dehydrogenase"/>
    <property type="evidence" value="ECO:0007669"/>
    <property type="project" value="TreeGrafter"/>
</dbReference>
<dbReference type="Gene3D" id="3.40.50.620">
    <property type="entry name" value="HUPs"/>
    <property type="match status" value="1"/>
</dbReference>
<dbReference type="InterPro" id="IPR001308">
    <property type="entry name" value="ETF_a/FixB"/>
</dbReference>
<dbReference type="SMART" id="SM00893">
    <property type="entry name" value="ETF"/>
    <property type="match status" value="1"/>
</dbReference>
<feature type="domain" description="Electron transfer flavoprotein alpha/beta-subunit N-terminal" evidence="2">
    <location>
        <begin position="7"/>
        <end position="154"/>
    </location>
</feature>
<comment type="caution">
    <text evidence="3">The sequence shown here is derived from an EMBL/GenBank/DDBJ whole genome shotgun (WGS) entry which is preliminary data.</text>
</comment>
<dbReference type="PANTHER" id="PTHR43153">
    <property type="entry name" value="ELECTRON TRANSFER FLAVOPROTEIN ALPHA"/>
    <property type="match status" value="1"/>
</dbReference>
<dbReference type="GO" id="GO:0050660">
    <property type="term" value="F:flavin adenine dinucleotide binding"/>
    <property type="evidence" value="ECO:0007669"/>
    <property type="project" value="InterPro"/>
</dbReference>
<dbReference type="AlphaFoldDB" id="X1N6G2"/>
<proteinExistence type="inferred from homology"/>
<accession>X1N6G2</accession>
<protein>
    <recommendedName>
        <fullName evidence="2">Electron transfer flavoprotein alpha/beta-subunit N-terminal domain-containing protein</fullName>
    </recommendedName>
</protein>
<dbReference type="InterPro" id="IPR014729">
    <property type="entry name" value="Rossmann-like_a/b/a_fold"/>
</dbReference>
<dbReference type="EMBL" id="BARV01030286">
    <property type="protein sequence ID" value="GAI39592.1"/>
    <property type="molecule type" value="Genomic_DNA"/>
</dbReference>
<organism evidence="3">
    <name type="scientific">marine sediment metagenome</name>
    <dbReference type="NCBI Taxonomy" id="412755"/>
    <lineage>
        <taxon>unclassified sequences</taxon>
        <taxon>metagenomes</taxon>
        <taxon>ecological metagenomes</taxon>
    </lineage>
</organism>